<dbReference type="EMBL" id="CALTRL010002517">
    <property type="protein sequence ID" value="CAH7675920.1"/>
    <property type="molecule type" value="Genomic_DNA"/>
</dbReference>
<keyword evidence="1" id="KW-1133">Transmembrane helix</keyword>
<sequence length="110" mass="11331">MTKIISHNQLSRSNAGLISYTIMLSVLLAIALFTKSNDSMAVANFKGAGGTTETLQVIAASTPSEVLAPRPFGPANGDPPIDPTMIECKIHGVAPTCEICGNCIGCCGGH</sequence>
<feature type="transmembrane region" description="Helical" evidence="1">
    <location>
        <begin position="17"/>
        <end position="34"/>
    </location>
</feature>
<evidence type="ECO:0000313" key="2">
    <source>
        <dbReference type="EMBL" id="CAH7675920.1"/>
    </source>
</evidence>
<reference evidence="2" key="1">
    <citation type="submission" date="2022-06" db="EMBL/GenBank/DDBJ databases">
        <authorList>
            <consortium name="SYNGENTA / RWTH Aachen University"/>
        </authorList>
    </citation>
    <scope>NUCLEOTIDE SEQUENCE</scope>
</reference>
<evidence type="ECO:0000256" key="1">
    <source>
        <dbReference type="SAM" id="Phobius"/>
    </source>
</evidence>
<evidence type="ECO:0000313" key="3">
    <source>
        <dbReference type="Proteomes" id="UP001153365"/>
    </source>
</evidence>
<name>A0AAV0AZA0_PHAPC</name>
<keyword evidence="3" id="KW-1185">Reference proteome</keyword>
<keyword evidence="1" id="KW-0812">Transmembrane</keyword>
<protein>
    <submittedName>
        <fullName evidence="2">Expressed protein</fullName>
    </submittedName>
</protein>
<proteinExistence type="predicted"/>
<organism evidence="2 3">
    <name type="scientific">Phakopsora pachyrhizi</name>
    <name type="common">Asian soybean rust disease fungus</name>
    <dbReference type="NCBI Taxonomy" id="170000"/>
    <lineage>
        <taxon>Eukaryota</taxon>
        <taxon>Fungi</taxon>
        <taxon>Dikarya</taxon>
        <taxon>Basidiomycota</taxon>
        <taxon>Pucciniomycotina</taxon>
        <taxon>Pucciniomycetes</taxon>
        <taxon>Pucciniales</taxon>
        <taxon>Phakopsoraceae</taxon>
        <taxon>Phakopsora</taxon>
    </lineage>
</organism>
<comment type="caution">
    <text evidence="2">The sequence shown here is derived from an EMBL/GenBank/DDBJ whole genome shotgun (WGS) entry which is preliminary data.</text>
</comment>
<keyword evidence="1" id="KW-0472">Membrane</keyword>
<dbReference type="Proteomes" id="UP001153365">
    <property type="component" value="Unassembled WGS sequence"/>
</dbReference>
<accession>A0AAV0AZA0</accession>
<dbReference type="AlphaFoldDB" id="A0AAV0AZA0"/>
<gene>
    <name evidence="2" type="ORF">PPACK8108_LOCUS11004</name>
</gene>